<dbReference type="AlphaFoldDB" id="A0A699LFH7"/>
<sequence length="68" mass="6688">MVAWGCGCSGGLGGGGGCGRDEGGGGEWCGGSNRSGWEECFWGSPEKFFGGGGSGRKWPAVAGGLPEM</sequence>
<accession>A0A699LFH7</accession>
<gene>
    <name evidence="1" type="ORF">Tci_703490</name>
</gene>
<organism evidence="1">
    <name type="scientific">Tanacetum cinerariifolium</name>
    <name type="common">Dalmatian daisy</name>
    <name type="synonym">Chrysanthemum cinerariifolium</name>
    <dbReference type="NCBI Taxonomy" id="118510"/>
    <lineage>
        <taxon>Eukaryota</taxon>
        <taxon>Viridiplantae</taxon>
        <taxon>Streptophyta</taxon>
        <taxon>Embryophyta</taxon>
        <taxon>Tracheophyta</taxon>
        <taxon>Spermatophyta</taxon>
        <taxon>Magnoliopsida</taxon>
        <taxon>eudicotyledons</taxon>
        <taxon>Gunneridae</taxon>
        <taxon>Pentapetalae</taxon>
        <taxon>asterids</taxon>
        <taxon>campanulids</taxon>
        <taxon>Asterales</taxon>
        <taxon>Asteraceae</taxon>
        <taxon>Asteroideae</taxon>
        <taxon>Anthemideae</taxon>
        <taxon>Anthemidinae</taxon>
        <taxon>Tanacetum</taxon>
    </lineage>
</organism>
<evidence type="ECO:0000313" key="1">
    <source>
        <dbReference type="EMBL" id="GFB31519.1"/>
    </source>
</evidence>
<reference evidence="1" key="1">
    <citation type="journal article" date="2019" name="Sci. Rep.">
        <title>Draft genome of Tanacetum cinerariifolium, the natural source of mosquito coil.</title>
        <authorList>
            <person name="Yamashiro T."/>
            <person name="Shiraishi A."/>
            <person name="Satake H."/>
            <person name="Nakayama K."/>
        </authorList>
    </citation>
    <scope>NUCLEOTIDE SEQUENCE</scope>
</reference>
<proteinExistence type="predicted"/>
<comment type="caution">
    <text evidence="1">The sequence shown here is derived from an EMBL/GenBank/DDBJ whole genome shotgun (WGS) entry which is preliminary data.</text>
</comment>
<protein>
    <submittedName>
        <fullName evidence="1">Uncharacterized protein</fullName>
    </submittedName>
</protein>
<name>A0A699LFH7_TANCI</name>
<feature type="non-terminal residue" evidence="1">
    <location>
        <position position="1"/>
    </location>
</feature>
<dbReference type="EMBL" id="BKCJ010600070">
    <property type="protein sequence ID" value="GFB31519.1"/>
    <property type="molecule type" value="Genomic_DNA"/>
</dbReference>